<evidence type="ECO:0000313" key="7">
    <source>
        <dbReference type="Proteomes" id="UP000273854"/>
    </source>
</evidence>
<dbReference type="CDD" id="cd02966">
    <property type="entry name" value="TlpA_like_family"/>
    <property type="match status" value="1"/>
</dbReference>
<dbReference type="InterPro" id="IPR036249">
    <property type="entry name" value="Thioredoxin-like_sf"/>
</dbReference>
<evidence type="ECO:0000313" key="6">
    <source>
        <dbReference type="EMBL" id="RMT84856.1"/>
    </source>
</evidence>
<dbReference type="Proteomes" id="UP000273854">
    <property type="component" value="Unassembled WGS sequence"/>
</dbReference>
<accession>A0A3M5PLC9</accession>
<organism evidence="6 7">
    <name type="scientific">Pseudomonas viridiflava</name>
    <name type="common">Phytomonas viridiflava</name>
    <dbReference type="NCBI Taxonomy" id="33069"/>
    <lineage>
        <taxon>Bacteria</taxon>
        <taxon>Pseudomonadati</taxon>
        <taxon>Pseudomonadota</taxon>
        <taxon>Gammaproteobacteria</taxon>
        <taxon>Pseudomonadales</taxon>
        <taxon>Pseudomonadaceae</taxon>
        <taxon>Pseudomonas</taxon>
    </lineage>
</organism>
<keyword evidence="4" id="KW-0676">Redox-active center</keyword>
<feature type="domain" description="Thioredoxin" evidence="5">
    <location>
        <begin position="26"/>
        <end position="166"/>
    </location>
</feature>
<dbReference type="AlphaFoldDB" id="A0A3M5PLC9"/>
<name>A0A3M5PLC9_PSEVI</name>
<dbReference type="InterPro" id="IPR017937">
    <property type="entry name" value="Thioredoxin_CS"/>
</dbReference>
<comment type="caution">
    <text evidence="6">The sequence shown here is derived from an EMBL/GenBank/DDBJ whole genome shotgun (WGS) entry which is preliminary data.</text>
</comment>
<keyword evidence="2" id="KW-0201">Cytochrome c-type biogenesis</keyword>
<comment type="subcellular location">
    <subcellularLocation>
        <location evidence="1">Cell envelope</location>
    </subcellularLocation>
</comment>
<keyword evidence="3" id="KW-1015">Disulfide bond</keyword>
<dbReference type="PROSITE" id="PS00194">
    <property type="entry name" value="THIOREDOXIN_1"/>
    <property type="match status" value="1"/>
</dbReference>
<dbReference type="InterPro" id="IPR013766">
    <property type="entry name" value="Thioredoxin_domain"/>
</dbReference>
<evidence type="ECO:0000256" key="2">
    <source>
        <dbReference type="ARBA" id="ARBA00022748"/>
    </source>
</evidence>
<dbReference type="PANTHER" id="PTHR42852:SF6">
    <property type="entry name" value="THIOL:DISULFIDE INTERCHANGE PROTEIN DSBE"/>
    <property type="match status" value="1"/>
</dbReference>
<gene>
    <name evidence="6" type="ORF">ALP40_04793</name>
</gene>
<dbReference type="GO" id="GO:0015036">
    <property type="term" value="F:disulfide oxidoreductase activity"/>
    <property type="evidence" value="ECO:0007669"/>
    <property type="project" value="UniProtKB-ARBA"/>
</dbReference>
<dbReference type="GO" id="GO:0016209">
    <property type="term" value="F:antioxidant activity"/>
    <property type="evidence" value="ECO:0007669"/>
    <property type="project" value="InterPro"/>
</dbReference>
<evidence type="ECO:0000259" key="5">
    <source>
        <dbReference type="PROSITE" id="PS51352"/>
    </source>
</evidence>
<evidence type="ECO:0000256" key="3">
    <source>
        <dbReference type="ARBA" id="ARBA00023157"/>
    </source>
</evidence>
<dbReference type="InterPro" id="IPR050553">
    <property type="entry name" value="Thioredoxin_ResA/DsbE_sf"/>
</dbReference>
<dbReference type="InterPro" id="IPR000866">
    <property type="entry name" value="AhpC/TSA"/>
</dbReference>
<proteinExistence type="predicted"/>
<dbReference type="EMBL" id="RBTP01000011">
    <property type="protein sequence ID" value="RMT84856.1"/>
    <property type="molecule type" value="Genomic_DNA"/>
</dbReference>
<dbReference type="PROSITE" id="PS51257">
    <property type="entry name" value="PROKAR_LIPOPROTEIN"/>
    <property type="match status" value="1"/>
</dbReference>
<reference evidence="6 7" key="1">
    <citation type="submission" date="2018-08" db="EMBL/GenBank/DDBJ databases">
        <title>Recombination of ecologically and evolutionarily significant loci maintains genetic cohesion in the Pseudomonas syringae species complex.</title>
        <authorList>
            <person name="Dillon M."/>
            <person name="Thakur S."/>
            <person name="Almeida R.N.D."/>
            <person name="Weir B.S."/>
            <person name="Guttman D.S."/>
        </authorList>
    </citation>
    <scope>NUCLEOTIDE SEQUENCE [LARGE SCALE GENOMIC DNA]</scope>
    <source>
        <strain evidence="6 7">ICMP 19473</strain>
    </source>
</reference>
<dbReference type="SUPFAM" id="SSF52833">
    <property type="entry name" value="Thioredoxin-like"/>
    <property type="match status" value="1"/>
</dbReference>
<dbReference type="GO" id="GO:0030313">
    <property type="term" value="C:cell envelope"/>
    <property type="evidence" value="ECO:0007669"/>
    <property type="project" value="UniProtKB-SubCell"/>
</dbReference>
<evidence type="ECO:0000256" key="1">
    <source>
        <dbReference type="ARBA" id="ARBA00004196"/>
    </source>
</evidence>
<dbReference type="PANTHER" id="PTHR42852">
    <property type="entry name" value="THIOL:DISULFIDE INTERCHANGE PROTEIN DSBE"/>
    <property type="match status" value="1"/>
</dbReference>
<dbReference type="Gene3D" id="3.40.30.10">
    <property type="entry name" value="Glutaredoxin"/>
    <property type="match status" value="1"/>
</dbReference>
<dbReference type="Pfam" id="PF00578">
    <property type="entry name" value="AhpC-TSA"/>
    <property type="match status" value="1"/>
</dbReference>
<sequence>MSNRSSESRKEAQMVRRLAAAATLIGSLLLSGCGVDLGADQNGQKVSSERIDGHWLVVNYWAEWCGPCRVEIPEFNTLSEQLKDKKVTVLGVNFDNLQGDELKSAASAMGIKFTVLAQDPAEHYDLPPSEALPVTYIIDDKGKMREQLLGEQSAATVMQKLKALRGEG</sequence>
<dbReference type="GO" id="GO:0017004">
    <property type="term" value="P:cytochrome complex assembly"/>
    <property type="evidence" value="ECO:0007669"/>
    <property type="project" value="UniProtKB-KW"/>
</dbReference>
<protein>
    <submittedName>
        <fullName evidence="6">Thioredoxin</fullName>
    </submittedName>
</protein>
<evidence type="ECO:0000256" key="4">
    <source>
        <dbReference type="ARBA" id="ARBA00023284"/>
    </source>
</evidence>
<dbReference type="PROSITE" id="PS51352">
    <property type="entry name" value="THIOREDOXIN_2"/>
    <property type="match status" value="1"/>
</dbReference>